<sequence>MSTQNTNQKQSSINQNSKKNFRGSYKKIKFQVKLEILERLKSNQETLSEIAKDLNINVETIRSLYKKQGHKNLYQDLEVYIVCKCLLQQELAGKQLEKAEISKFVKQEIDNHKNDQQLCRILNDIYNKRLQSKSRVKKSVIEFNSKNRRIIKKIVSFIILAGQQAAINNTEVEEVPKKILEDYYNNFIISFTAYYPVFLDNYEFSQQPLEQDSSMNWFNQQTETRPFGEIIFE</sequence>
<evidence type="ECO:0000313" key="2">
    <source>
        <dbReference type="Proteomes" id="UP000000600"/>
    </source>
</evidence>
<dbReference type="Proteomes" id="UP000000600">
    <property type="component" value="Unassembled WGS sequence"/>
</dbReference>
<accession>A0CDI8</accession>
<keyword evidence="2" id="KW-1185">Reference proteome</keyword>
<evidence type="ECO:0000313" key="1">
    <source>
        <dbReference type="EMBL" id="CAK68855.1"/>
    </source>
</evidence>
<proteinExistence type="predicted"/>
<evidence type="ECO:0008006" key="3">
    <source>
        <dbReference type="Google" id="ProtNLM"/>
    </source>
</evidence>
<dbReference type="AlphaFoldDB" id="A0CDI8"/>
<gene>
    <name evidence="1" type="ORF">GSPATT00007066001</name>
</gene>
<dbReference type="HOGENOM" id="CLU_1191879_0_0_1"/>
<protein>
    <recommendedName>
        <fullName evidence="3">HTH psq-type domain-containing protein</fullName>
    </recommendedName>
</protein>
<name>A0CDI8_PARTE</name>
<reference evidence="1 2" key="1">
    <citation type="journal article" date="2006" name="Nature">
        <title>Global trends of whole-genome duplications revealed by the ciliate Paramecium tetraurelia.</title>
        <authorList>
            <consortium name="Genoscope"/>
            <person name="Aury J.-M."/>
            <person name="Jaillon O."/>
            <person name="Duret L."/>
            <person name="Noel B."/>
            <person name="Jubin C."/>
            <person name="Porcel B.M."/>
            <person name="Segurens B."/>
            <person name="Daubin V."/>
            <person name="Anthouard V."/>
            <person name="Aiach N."/>
            <person name="Arnaiz O."/>
            <person name="Billaut A."/>
            <person name="Beisson J."/>
            <person name="Blanc I."/>
            <person name="Bouhouche K."/>
            <person name="Camara F."/>
            <person name="Duharcourt S."/>
            <person name="Guigo R."/>
            <person name="Gogendeau D."/>
            <person name="Katinka M."/>
            <person name="Keller A.-M."/>
            <person name="Kissmehl R."/>
            <person name="Klotz C."/>
            <person name="Koll F."/>
            <person name="Le Moue A."/>
            <person name="Lepere C."/>
            <person name="Malinsky S."/>
            <person name="Nowacki M."/>
            <person name="Nowak J.K."/>
            <person name="Plattner H."/>
            <person name="Poulain J."/>
            <person name="Ruiz F."/>
            <person name="Serrano V."/>
            <person name="Zagulski M."/>
            <person name="Dessen P."/>
            <person name="Betermier M."/>
            <person name="Weissenbach J."/>
            <person name="Scarpelli C."/>
            <person name="Schachter V."/>
            <person name="Sperling L."/>
            <person name="Meyer E."/>
            <person name="Cohen J."/>
            <person name="Wincker P."/>
        </authorList>
    </citation>
    <scope>NUCLEOTIDE SEQUENCE [LARGE SCALE GENOMIC DNA]</scope>
    <source>
        <strain evidence="1 2">Stock d4-2</strain>
    </source>
</reference>
<organism evidence="1 2">
    <name type="scientific">Paramecium tetraurelia</name>
    <dbReference type="NCBI Taxonomy" id="5888"/>
    <lineage>
        <taxon>Eukaryota</taxon>
        <taxon>Sar</taxon>
        <taxon>Alveolata</taxon>
        <taxon>Ciliophora</taxon>
        <taxon>Intramacronucleata</taxon>
        <taxon>Oligohymenophorea</taxon>
        <taxon>Peniculida</taxon>
        <taxon>Parameciidae</taxon>
        <taxon>Paramecium</taxon>
    </lineage>
</organism>
<dbReference type="InParanoid" id="A0CDI8"/>
<dbReference type="KEGG" id="ptm:GSPATT00007066001"/>
<dbReference type="OMA" id="ISFTAYY"/>
<dbReference type="EMBL" id="CT868063">
    <property type="protein sequence ID" value="CAK68855.1"/>
    <property type="molecule type" value="Genomic_DNA"/>
</dbReference>
<dbReference type="GeneID" id="5022037"/>
<dbReference type="OrthoDB" id="308528at2759"/>
<dbReference type="RefSeq" id="XP_001436252.1">
    <property type="nucleotide sequence ID" value="XM_001436215.1"/>
</dbReference>